<dbReference type="EMBL" id="CAJNNV010004658">
    <property type="protein sequence ID" value="CAE8591049.1"/>
    <property type="molecule type" value="Genomic_DNA"/>
</dbReference>
<dbReference type="SUPFAM" id="SSF48371">
    <property type="entry name" value="ARM repeat"/>
    <property type="match status" value="1"/>
</dbReference>
<dbReference type="Pfam" id="PF04652">
    <property type="entry name" value="Vta1"/>
    <property type="match status" value="1"/>
</dbReference>
<dbReference type="GO" id="GO:0035869">
    <property type="term" value="C:ciliary transition zone"/>
    <property type="evidence" value="ECO:0007669"/>
    <property type="project" value="TreeGrafter"/>
</dbReference>
<dbReference type="GO" id="GO:0019894">
    <property type="term" value="F:kinesin binding"/>
    <property type="evidence" value="ECO:0007669"/>
    <property type="project" value="InterPro"/>
</dbReference>
<dbReference type="Proteomes" id="UP000654075">
    <property type="component" value="Unassembled WGS sequence"/>
</dbReference>
<feature type="region of interest" description="Disordered" evidence="3">
    <location>
        <begin position="1206"/>
        <end position="1348"/>
    </location>
</feature>
<dbReference type="GO" id="GO:0044782">
    <property type="term" value="P:cilium organization"/>
    <property type="evidence" value="ECO:0007669"/>
    <property type="project" value="TreeGrafter"/>
</dbReference>
<accession>A0A813DWY5</accession>
<feature type="region of interest" description="Disordered" evidence="3">
    <location>
        <begin position="450"/>
        <end position="487"/>
    </location>
</feature>
<keyword evidence="6" id="KW-1185">Reference proteome</keyword>
<feature type="region of interest" description="Disordered" evidence="3">
    <location>
        <begin position="1166"/>
        <end position="1190"/>
    </location>
</feature>
<dbReference type="Pfam" id="PF05804">
    <property type="entry name" value="KAP"/>
    <property type="match status" value="1"/>
</dbReference>
<dbReference type="Gene3D" id="1.25.10.10">
    <property type="entry name" value="Leucine-rich Repeat Variant"/>
    <property type="match status" value="1"/>
</dbReference>
<evidence type="ECO:0000256" key="1">
    <source>
        <dbReference type="ARBA" id="ARBA00004308"/>
    </source>
</evidence>
<comment type="subcellular location">
    <subcellularLocation>
        <location evidence="1">Endomembrane system</location>
    </subcellularLocation>
</comment>
<keyword evidence="2" id="KW-0472">Membrane</keyword>
<feature type="compositionally biased region" description="Pro residues" evidence="3">
    <location>
        <begin position="453"/>
        <end position="468"/>
    </location>
</feature>
<feature type="compositionally biased region" description="Low complexity" evidence="3">
    <location>
        <begin position="471"/>
        <end position="480"/>
    </location>
</feature>
<dbReference type="GO" id="GO:0012505">
    <property type="term" value="C:endomembrane system"/>
    <property type="evidence" value="ECO:0007669"/>
    <property type="project" value="UniProtKB-SubCell"/>
</dbReference>
<dbReference type="GO" id="GO:0007018">
    <property type="term" value="P:microtubule-based movement"/>
    <property type="evidence" value="ECO:0007669"/>
    <property type="project" value="TreeGrafter"/>
</dbReference>
<dbReference type="InterPro" id="IPR016024">
    <property type="entry name" value="ARM-type_fold"/>
</dbReference>
<proteinExistence type="predicted"/>
<gene>
    <name evidence="5" type="ORF">PGLA1383_LOCUS9743</name>
</gene>
<protein>
    <recommendedName>
        <fullName evidence="4">Vta1/callose synthase N-terminal domain-containing protein</fullName>
    </recommendedName>
</protein>
<dbReference type="InterPro" id="IPR011989">
    <property type="entry name" value="ARM-like"/>
</dbReference>
<dbReference type="InterPro" id="IPR023175">
    <property type="entry name" value="Vta1/CALS_N_sf"/>
</dbReference>
<dbReference type="SMART" id="SM01297">
    <property type="entry name" value="KAP"/>
    <property type="match status" value="1"/>
</dbReference>
<dbReference type="Gene3D" id="1.25.40.270">
    <property type="entry name" value="Vacuolar protein sorting-associated protein vta1"/>
    <property type="match status" value="1"/>
</dbReference>
<feature type="region of interest" description="Disordered" evidence="3">
    <location>
        <begin position="187"/>
        <end position="238"/>
    </location>
</feature>
<comment type="caution">
    <text evidence="5">The sequence shown here is derived from an EMBL/GenBank/DDBJ whole genome shotgun (WGS) entry which is preliminary data.</text>
</comment>
<name>A0A813DWY5_POLGL</name>
<evidence type="ECO:0000256" key="3">
    <source>
        <dbReference type="SAM" id="MobiDB-lite"/>
    </source>
</evidence>
<dbReference type="GO" id="GO:0016939">
    <property type="term" value="C:kinesin II complex"/>
    <property type="evidence" value="ECO:0007669"/>
    <property type="project" value="TreeGrafter"/>
</dbReference>
<evidence type="ECO:0000313" key="6">
    <source>
        <dbReference type="Proteomes" id="UP000654075"/>
    </source>
</evidence>
<organism evidence="5 6">
    <name type="scientific">Polarella glacialis</name>
    <name type="common">Dinoflagellate</name>
    <dbReference type="NCBI Taxonomy" id="89957"/>
    <lineage>
        <taxon>Eukaryota</taxon>
        <taxon>Sar</taxon>
        <taxon>Alveolata</taxon>
        <taxon>Dinophyceae</taxon>
        <taxon>Suessiales</taxon>
        <taxon>Suessiaceae</taxon>
        <taxon>Polarella</taxon>
    </lineage>
</organism>
<dbReference type="PANTHER" id="PTHR15605:SF2">
    <property type="entry name" value="KINESIN-ASSOCIATED PROTEIN 3"/>
    <property type="match status" value="1"/>
</dbReference>
<feature type="compositionally biased region" description="Basic and acidic residues" evidence="3">
    <location>
        <begin position="194"/>
        <end position="221"/>
    </location>
</feature>
<feature type="compositionally biased region" description="Low complexity" evidence="3">
    <location>
        <begin position="1307"/>
        <end position="1327"/>
    </location>
</feature>
<dbReference type="GO" id="GO:0005930">
    <property type="term" value="C:axoneme"/>
    <property type="evidence" value="ECO:0007669"/>
    <property type="project" value="TreeGrafter"/>
</dbReference>
<evidence type="ECO:0000259" key="4">
    <source>
        <dbReference type="Pfam" id="PF04652"/>
    </source>
</evidence>
<dbReference type="InterPro" id="IPR008658">
    <property type="entry name" value="KAP3"/>
</dbReference>
<evidence type="ECO:0000256" key="2">
    <source>
        <dbReference type="ARBA" id="ARBA00023136"/>
    </source>
</evidence>
<dbReference type="InterPro" id="IPR039431">
    <property type="entry name" value="Vta1/CALS_N"/>
</dbReference>
<reference evidence="5" key="1">
    <citation type="submission" date="2021-02" db="EMBL/GenBank/DDBJ databases">
        <authorList>
            <person name="Dougan E. K."/>
            <person name="Rhodes N."/>
            <person name="Thang M."/>
            <person name="Chan C."/>
        </authorList>
    </citation>
    <scope>NUCLEOTIDE SEQUENCE</scope>
</reference>
<dbReference type="PANTHER" id="PTHR15605">
    <property type="entry name" value="KINESIN-ASSOCIATED PROTEINS"/>
    <property type="match status" value="1"/>
</dbReference>
<feature type="domain" description="Vta1/callose synthase N-terminal" evidence="4">
    <location>
        <begin position="311"/>
        <end position="448"/>
    </location>
</feature>
<evidence type="ECO:0000313" key="5">
    <source>
        <dbReference type="EMBL" id="CAE8591049.1"/>
    </source>
</evidence>
<sequence>MAAAGGWPEAYSGNAALRLQAAALHEELQAVLGSDGLPEQPASASVAGAGLSAAIGGIRSPGAAGSAAKNGKPVVWPEWSTLEAIVRMDRFMSANDEFANLRAAVLAADPVQLASQVAHAGMLWMFLIGFAERKSFYRSHVAEVANALRLDAGWSSGLEAIWPDVEKRVKALPGNLPAAFGCEGCENKEEEEEKAPSPDAKGKPSSDKSEASVQKVEDLAREVSVTGNTEVARPNEKSLDERLSAMLGGDHEDSQEPAKVVAEQGLPQSLLQDPITSSQSGSWEEAAPAVTGGAAAPVPLSGLPDVLKTANPFLQRAKEQEATQPLISHYLRIHALELLIGAKQRGETTPEADALLFSTFSEAEAKKASLDLTDGPSQMEAFALRSFDSAVANDVSGLPVNKLPVQLYVASLFVDALAQFHTGILPPHLLKISQYAKGRALHIRECLQRGVEPSPPAPPEPLPAPPRMQSPARPDTAPTAAPVPAPAPAASTAFPVGPIAPVAPAAAPAVADPPAVPSTAAVPQAVAAPSLIPPAVIPVLRPEFAGLTRSKKLAEARKKSDLAVSALESDDTVHARAHILAALSLIEGPEIPGLAQEVVEKCKYIPASKAAGEVEHLLYALAEHEAETTTDAAAADAAADAETGGQTTGALLEALMKAFEFVGVSPQDAAPQEPLLPSADVRNIEDYADQLYEAASLEGVLDRIELKVLGAKCILRVCTEPANLEILADHDTLLGVLSRELRETSKKSSELSVAIVCTFLCFSHFSQFHPILMQHQCGDVTMRVLEYESQRSQVRREDMERRRMRLLELGEGSTAEDKKLFAKDEKKYRHQVARQSKLMLVCLSVLLNLAEEISIEKKMVNRKIPSLLASLVERQQEDLILVTLQFLKKLSVFEYNKDTISVTETLSNLVKLAQHGNVRIALMALRVLFNLSFDENVRASLVESGIVKLMVDHLRNPPFRHIVLRLLYHFSMDDRCKSLMAYHRDGMVMLLQLVVHFPEPRVGKDLVALLVNLSTHARAAEVMVSSGLFQQVMLRVLKTRDPLLCKVIRHVSSHPDVLEPLCELLASESVRMSKWMHEFVRMAMCCIDNPDLLVEVLGTLANVTLEDAEHCRSHLDRAHLGYGLQIILHLHPTIRHHQLCFLAEFRVLNLEPGAVCRAVAMRKETSSSVEASQPLRKKETSSGAAADRPPAKTRLFWSLDQNAFSQALKESPSRPQSPSYAHDPAGWLLPKHQGGGELSTGTVQADERRRTGTGPAAKSSARQPGPGRLVQRPMIGRPRSATQLHRTDPSRLQPPQQVRQREKQPETAQQPPRQQTSSQQASAAPADTSEKLGRSASAGALRPQLSPLERAEEMAARVRHIGYTPGAQRKQTAESLFPKQFSDLPEVFERIHDLKEKQRAMLAEQERQRQEEFQNKVTLETFKDICVIKFPGDPGTRLLINRWSKGFCEAARVFWTNCLKTPHLLLAIEYQ</sequence>
<dbReference type="OrthoDB" id="10265679at2759"/>